<dbReference type="AlphaFoldDB" id="A0A175R9I7"/>
<feature type="transmembrane region" description="Helical" evidence="1">
    <location>
        <begin position="243"/>
        <end position="267"/>
    </location>
</feature>
<sequence length="424" mass="45756">MRRLLPLARRLVMMIGGEAMQSAFHFALNILLLHRLSAESYGLFALAMVMGGVAITYVRSLTAVPASIWIGRESGRHRAHAYDVSFASGAFVLSVAISLVTILLMLAWDATEIGSVGIFVLFWSFRSHLRVSNFALGRPALVALSDLGFTAFSVLATGFVVWRGGDLLHETFLALAVTNALGVAIMLLGMRRPIRFTLRASMRRRWLSLWRSVRWSALSATTVTLQGQAMALLVASFAGPAAYAPIAAVLVFFTPLRIVAGAIANMVQPEIARLVRRDDAAVWRLMGLWTLGLGLVGLAYGGLVLAVLPFVKSDVLAHADGWLIGLFSWAIYFTTMLYVMPRITLESLGDFGTVALTTGIAAAFGMALIVALLLLALPDWVLAGAAASEIMVAVLSWAAVSRRLAPREAGRPFSLRFLSGRSHG</sequence>
<keyword evidence="1" id="KW-1133">Transmembrane helix</keyword>
<feature type="transmembrane region" description="Helical" evidence="1">
    <location>
        <begin position="172"/>
        <end position="194"/>
    </location>
</feature>
<gene>
    <name evidence="2" type="ORF">NS226_08440</name>
</gene>
<feature type="transmembrane region" description="Helical" evidence="1">
    <location>
        <begin position="322"/>
        <end position="339"/>
    </location>
</feature>
<dbReference type="PATRIC" id="fig|401562.3.peg.1060"/>
<accession>A0A175R9I7</accession>
<organism evidence="2 3">
    <name type="scientific">Aureimonas ureilytica</name>
    <dbReference type="NCBI Taxonomy" id="401562"/>
    <lineage>
        <taxon>Bacteria</taxon>
        <taxon>Pseudomonadati</taxon>
        <taxon>Pseudomonadota</taxon>
        <taxon>Alphaproteobacteria</taxon>
        <taxon>Hyphomicrobiales</taxon>
        <taxon>Aurantimonadaceae</taxon>
        <taxon>Aureimonas</taxon>
    </lineage>
</organism>
<feature type="transmembrane region" description="Helical" evidence="1">
    <location>
        <begin position="141"/>
        <end position="160"/>
    </location>
</feature>
<feature type="transmembrane region" description="Helical" evidence="1">
    <location>
        <begin position="82"/>
        <end position="107"/>
    </location>
</feature>
<evidence type="ECO:0008006" key="4">
    <source>
        <dbReference type="Google" id="ProtNLM"/>
    </source>
</evidence>
<keyword evidence="1" id="KW-0472">Membrane</keyword>
<feature type="transmembrane region" description="Helical" evidence="1">
    <location>
        <begin position="351"/>
        <end position="374"/>
    </location>
</feature>
<feature type="transmembrane region" description="Helical" evidence="1">
    <location>
        <begin position="113"/>
        <end position="129"/>
    </location>
</feature>
<evidence type="ECO:0000313" key="2">
    <source>
        <dbReference type="EMBL" id="KTQ96075.1"/>
    </source>
</evidence>
<dbReference type="EMBL" id="LDPZ01000017">
    <property type="protein sequence ID" value="KTQ96075.1"/>
    <property type="molecule type" value="Genomic_DNA"/>
</dbReference>
<name>A0A175R9I7_9HYPH</name>
<feature type="transmembrane region" description="Helical" evidence="1">
    <location>
        <begin position="48"/>
        <end position="70"/>
    </location>
</feature>
<protein>
    <recommendedName>
        <fullName evidence="4">Polysaccharide biosynthesis protein C-terminal domain-containing protein</fullName>
    </recommendedName>
</protein>
<dbReference type="RefSeq" id="WP_058634620.1">
    <property type="nucleotide sequence ID" value="NZ_LDPZ01000017.1"/>
</dbReference>
<dbReference type="STRING" id="401562.NS365_09465"/>
<evidence type="ECO:0000256" key="1">
    <source>
        <dbReference type="SAM" id="Phobius"/>
    </source>
</evidence>
<evidence type="ECO:0000313" key="3">
    <source>
        <dbReference type="Proteomes" id="UP000078272"/>
    </source>
</evidence>
<keyword evidence="1" id="KW-0812">Transmembrane</keyword>
<dbReference type="Proteomes" id="UP000078272">
    <property type="component" value="Unassembled WGS sequence"/>
</dbReference>
<comment type="caution">
    <text evidence="2">The sequence shown here is derived from an EMBL/GenBank/DDBJ whole genome shotgun (WGS) entry which is preliminary data.</text>
</comment>
<feature type="transmembrane region" description="Helical" evidence="1">
    <location>
        <begin position="380"/>
        <end position="400"/>
    </location>
</feature>
<feature type="transmembrane region" description="Helical" evidence="1">
    <location>
        <begin position="215"/>
        <end position="237"/>
    </location>
</feature>
<dbReference type="OrthoDB" id="8005475at2"/>
<proteinExistence type="predicted"/>
<reference evidence="2 3" key="1">
    <citation type="journal article" date="2016" name="Front. Microbiol.">
        <title>Genomic Resource of Rice Seed Associated Bacteria.</title>
        <authorList>
            <person name="Midha S."/>
            <person name="Bansal K."/>
            <person name="Sharma S."/>
            <person name="Kumar N."/>
            <person name="Patil P.P."/>
            <person name="Chaudhry V."/>
            <person name="Patil P.B."/>
        </authorList>
    </citation>
    <scope>NUCLEOTIDE SEQUENCE [LARGE SCALE GENOMIC DNA]</scope>
    <source>
        <strain evidence="2 3">NS226</strain>
    </source>
</reference>
<feature type="transmembrane region" description="Helical" evidence="1">
    <location>
        <begin position="288"/>
        <end position="310"/>
    </location>
</feature>